<dbReference type="EMBL" id="AP014945">
    <property type="protein sequence ID" value="BAU23894.1"/>
    <property type="molecule type" value="Genomic_DNA"/>
</dbReference>
<accession>A0A0U4N3M6</accession>
<sequence length="102" mass="11865">MPMASGFDRDNKMAFGAHRKTGYMVDTSLQPEKEKVKIFEFPFPYEDVEKDGKKVREIKAKEVEVTVSLWYLPSDAAENLDKLEVGKKKFLFFSEKRLVKIN</sequence>
<keyword evidence="2" id="KW-1185">Reference proteome</keyword>
<reference evidence="2" key="2">
    <citation type="journal article" date="2016" name="Int. J. Syst. Evol. Microbiol.">
        <title>Caldimicrobium thiodismutans sp. nov., a sulfur-disproportionating bacterium isolated from a hot spring.</title>
        <authorList>
            <person name="Kojima H."/>
            <person name="Umezawa K."/>
            <person name="Fukui M."/>
        </authorList>
    </citation>
    <scope>NUCLEOTIDE SEQUENCE [LARGE SCALE GENOMIC DNA]</scope>
    <source>
        <strain evidence="2">TF1</strain>
    </source>
</reference>
<evidence type="ECO:0000313" key="2">
    <source>
        <dbReference type="Proteomes" id="UP000068196"/>
    </source>
</evidence>
<proteinExistence type="predicted"/>
<name>A0A0U4N3M6_9BACT</name>
<dbReference type="Proteomes" id="UP000068196">
    <property type="component" value="Chromosome"/>
</dbReference>
<organism evidence="1 2">
    <name type="scientific">Caldimicrobium thiodismutans</name>
    <dbReference type="NCBI Taxonomy" id="1653476"/>
    <lineage>
        <taxon>Bacteria</taxon>
        <taxon>Pseudomonadati</taxon>
        <taxon>Thermodesulfobacteriota</taxon>
        <taxon>Thermodesulfobacteria</taxon>
        <taxon>Thermodesulfobacteriales</taxon>
        <taxon>Thermodesulfobacteriaceae</taxon>
        <taxon>Caldimicrobium</taxon>
    </lineage>
</organism>
<dbReference type="AlphaFoldDB" id="A0A0U4N3M6"/>
<reference evidence="1 2" key="1">
    <citation type="journal article" date="2016" name="Int. J. Syst. Evol. Microbiol.">
        <title>Caldimicrobium thiodismutans sp. nov., a sulfur-disproportionating bacterium isolated from a hot spring, and emended description of the genus Caldimicrobium.</title>
        <authorList>
            <person name="Kojima H."/>
            <person name="Umezawa K."/>
            <person name="Fukui M."/>
        </authorList>
    </citation>
    <scope>NUCLEOTIDE SEQUENCE [LARGE SCALE GENOMIC DNA]</scope>
    <source>
        <strain evidence="1 2">TF1</strain>
    </source>
</reference>
<gene>
    <name evidence="1" type="ORF">THC_1529</name>
</gene>
<evidence type="ECO:0000313" key="1">
    <source>
        <dbReference type="EMBL" id="BAU23894.1"/>
    </source>
</evidence>
<protein>
    <submittedName>
        <fullName evidence="1">Uncharacterized protein</fullName>
    </submittedName>
</protein>
<dbReference type="KEGG" id="cthi:THC_1529"/>